<dbReference type="InterPro" id="IPR036651">
    <property type="entry name" value="Gln_synt_N_sf"/>
</dbReference>
<evidence type="ECO:0000256" key="5">
    <source>
        <dbReference type="PROSITE-ProRule" id="PRU01330"/>
    </source>
</evidence>
<dbReference type="SMART" id="SM01230">
    <property type="entry name" value="Gln-synt_C"/>
    <property type="match status" value="1"/>
</dbReference>
<comment type="cofactor">
    <cofactor evidence="1">
        <name>Mg(2+)</name>
        <dbReference type="ChEBI" id="CHEBI:18420"/>
    </cofactor>
</comment>
<dbReference type="GO" id="GO:0005737">
    <property type="term" value="C:cytoplasm"/>
    <property type="evidence" value="ECO:0007669"/>
    <property type="project" value="TreeGrafter"/>
</dbReference>
<organism evidence="7 8">
    <name type="scientific">Pseudorhodoplanes sinuspersici</name>
    <dbReference type="NCBI Taxonomy" id="1235591"/>
    <lineage>
        <taxon>Bacteria</taxon>
        <taxon>Pseudomonadati</taxon>
        <taxon>Pseudomonadota</taxon>
        <taxon>Alphaproteobacteria</taxon>
        <taxon>Hyphomicrobiales</taxon>
        <taxon>Pseudorhodoplanes</taxon>
    </lineage>
</organism>
<comment type="function">
    <text evidence="2">Catalyzes the ATP-dependent biosynthesis of glutamine from glutamate and ammonia.</text>
</comment>
<reference evidence="7 8" key="1">
    <citation type="submission" date="2017-05" db="EMBL/GenBank/DDBJ databases">
        <title>Full genome sequence of Pseudorhodoplanes sinuspersici.</title>
        <authorList>
            <person name="Dastgheib S.M.M."/>
            <person name="Shavandi M."/>
            <person name="Tirandaz H."/>
        </authorList>
    </citation>
    <scope>NUCLEOTIDE SEQUENCE [LARGE SCALE GENOMIC DNA]</scope>
    <source>
        <strain evidence="7 8">RIPI110</strain>
    </source>
</reference>
<dbReference type="GO" id="GO:0004356">
    <property type="term" value="F:glutamine synthetase activity"/>
    <property type="evidence" value="ECO:0007669"/>
    <property type="project" value="InterPro"/>
</dbReference>
<dbReference type="SUPFAM" id="SSF54368">
    <property type="entry name" value="Glutamine synthetase, N-terminal domain"/>
    <property type="match status" value="1"/>
</dbReference>
<accession>A0A1W6ZR57</accession>
<dbReference type="Gene3D" id="3.10.20.70">
    <property type="entry name" value="Glutamine synthetase, N-terminal domain"/>
    <property type="match status" value="1"/>
</dbReference>
<comment type="similarity">
    <text evidence="3 5 6">Belongs to the glutamine synthetase family.</text>
</comment>
<dbReference type="STRING" id="1235591.CAK95_12525"/>
<dbReference type="Proteomes" id="UP000194137">
    <property type="component" value="Chromosome"/>
</dbReference>
<name>A0A1W6ZR57_9HYPH</name>
<evidence type="ECO:0000256" key="6">
    <source>
        <dbReference type="RuleBase" id="RU000384"/>
    </source>
</evidence>
<evidence type="ECO:0000256" key="2">
    <source>
        <dbReference type="ARBA" id="ARBA00003117"/>
    </source>
</evidence>
<dbReference type="GO" id="GO:0016020">
    <property type="term" value="C:membrane"/>
    <property type="evidence" value="ECO:0007669"/>
    <property type="project" value="TreeGrafter"/>
</dbReference>
<dbReference type="PROSITE" id="PS51986">
    <property type="entry name" value="GS_BETA_GRASP"/>
    <property type="match status" value="1"/>
</dbReference>
<dbReference type="InterPro" id="IPR008146">
    <property type="entry name" value="Gln_synth_cat_dom"/>
</dbReference>
<dbReference type="PANTHER" id="PTHR43407">
    <property type="entry name" value="GLUTAMINE SYNTHETASE"/>
    <property type="match status" value="1"/>
</dbReference>
<dbReference type="PANTHER" id="PTHR43407:SF1">
    <property type="entry name" value="LENGSIN"/>
    <property type="match status" value="1"/>
</dbReference>
<dbReference type="EMBL" id="CP021112">
    <property type="protein sequence ID" value="ARP99812.1"/>
    <property type="molecule type" value="Genomic_DNA"/>
</dbReference>
<evidence type="ECO:0000256" key="4">
    <source>
        <dbReference type="ARBA" id="ARBA00023231"/>
    </source>
</evidence>
<keyword evidence="8" id="KW-1185">Reference proteome</keyword>
<sequence>MGFIRTFDLWSEDQRRLAHDLKRRIEKNGLRLVRVAWADSHGVSRAKTLTIPAFLGALENGFNINVATTTLDASGARVFSSFTRGGGMGLDEMTGSPNLVVVPDPETFRVLPWEPDVGWVLCDEYFVDGQPFYFSTRQLLRKQIAALEKRGLRSVVGLEIEWYLARNAEPELSFDHVGRPGLRGRAVRVIPAEPGFSLHSESNMDQVHRVVAALADACEHLNLPLRSIENEWGPGQLECTFAPRIALETADNLVLFRSAARQICRRLGYVASFMSRPGLKNYYSSGWHLHQSLVETNSGRNLFAPADVGQHLSETGKYYLGGLLHHAVSATVFSSPTVNGYRRFRANSLAPDRVAWGVDHRGAMLRVLSGVNDPASRIENRVGEPSANPYLYIASQLASGMDGIANKFDPGAPDTDPYSSLRPMLPKSLSQALNALEKEPLFAAELGGLFIDYYLKLKRVEVGRFEAFLKENGLVDDGETTTAWEHDEYFDTF</sequence>
<dbReference type="KEGG" id="psin:CAK95_12525"/>
<keyword evidence="4" id="KW-0535">Nitrogen fixation</keyword>
<dbReference type="SUPFAM" id="SSF55931">
    <property type="entry name" value="Glutamine synthetase/guanido kinase"/>
    <property type="match status" value="1"/>
</dbReference>
<dbReference type="PROSITE" id="PS51987">
    <property type="entry name" value="GS_CATALYTIC"/>
    <property type="match status" value="1"/>
</dbReference>
<dbReference type="AlphaFoldDB" id="A0A1W6ZR57"/>
<dbReference type="Gene3D" id="3.30.590.10">
    <property type="entry name" value="Glutamine synthetase/guanido kinase, catalytic domain"/>
    <property type="match status" value="1"/>
</dbReference>
<protein>
    <submittedName>
        <fullName evidence="7">Uncharacterized protein</fullName>
    </submittedName>
</protein>
<dbReference type="InterPro" id="IPR014746">
    <property type="entry name" value="Gln_synth/guanido_kin_cat_dom"/>
</dbReference>
<evidence type="ECO:0000313" key="7">
    <source>
        <dbReference type="EMBL" id="ARP99812.1"/>
    </source>
</evidence>
<dbReference type="GO" id="GO:0006542">
    <property type="term" value="P:glutamine biosynthetic process"/>
    <property type="evidence" value="ECO:0007669"/>
    <property type="project" value="InterPro"/>
</dbReference>
<dbReference type="RefSeq" id="WP_086088216.1">
    <property type="nucleotide sequence ID" value="NZ_CP021112.1"/>
</dbReference>
<dbReference type="Pfam" id="PF00120">
    <property type="entry name" value="Gln-synt_C"/>
    <property type="match status" value="1"/>
</dbReference>
<dbReference type="InterPro" id="IPR008147">
    <property type="entry name" value="Gln_synt_N"/>
</dbReference>
<proteinExistence type="inferred from homology"/>
<evidence type="ECO:0000256" key="1">
    <source>
        <dbReference type="ARBA" id="ARBA00001946"/>
    </source>
</evidence>
<gene>
    <name evidence="7" type="ORF">CAK95_12525</name>
</gene>
<evidence type="ECO:0000313" key="8">
    <source>
        <dbReference type="Proteomes" id="UP000194137"/>
    </source>
</evidence>
<evidence type="ECO:0000256" key="3">
    <source>
        <dbReference type="ARBA" id="ARBA00009897"/>
    </source>
</evidence>
<dbReference type="OrthoDB" id="9807095at2"/>